<dbReference type="InterPro" id="IPR006179">
    <property type="entry name" value="5_nucleotidase/apyrase"/>
</dbReference>
<dbReference type="InterPro" id="IPR006146">
    <property type="entry name" value="5'-Nucleotdase_CS"/>
</dbReference>
<dbReference type="GO" id="GO:0046872">
    <property type="term" value="F:metal ion binding"/>
    <property type="evidence" value="ECO:0007669"/>
    <property type="project" value="UniProtKB-KW"/>
</dbReference>
<dbReference type="CDD" id="cd07409">
    <property type="entry name" value="MPP_CD73_N"/>
    <property type="match status" value="1"/>
</dbReference>
<dbReference type="FunFam" id="3.90.780.10:FF:000001">
    <property type="entry name" value="NT5E isoform 3"/>
    <property type="match status" value="1"/>
</dbReference>
<proteinExistence type="inferred from homology"/>
<dbReference type="PANTHER" id="PTHR11575">
    <property type="entry name" value="5'-NUCLEOTIDASE-RELATED"/>
    <property type="match status" value="1"/>
</dbReference>
<evidence type="ECO:0000256" key="8">
    <source>
        <dbReference type="RuleBase" id="RU362119"/>
    </source>
</evidence>
<dbReference type="SUPFAM" id="SSF55816">
    <property type="entry name" value="5'-nucleotidase (syn. UDP-sugar hydrolase), C-terminal domain"/>
    <property type="match status" value="1"/>
</dbReference>
<evidence type="ECO:0000259" key="10">
    <source>
        <dbReference type="Pfam" id="PF02872"/>
    </source>
</evidence>
<dbReference type="InterPro" id="IPR004843">
    <property type="entry name" value="Calcineurin-like_PHP"/>
</dbReference>
<dbReference type="GO" id="GO:0008253">
    <property type="term" value="F:5'-nucleotidase activity"/>
    <property type="evidence" value="ECO:0007669"/>
    <property type="project" value="UniProtKB-EC"/>
</dbReference>
<reference evidence="11 12" key="1">
    <citation type="submission" date="2020-11" db="EMBL/GenBank/DDBJ databases">
        <authorList>
            <person name="Wallbank WR R."/>
            <person name="Pardo Diaz C."/>
            <person name="Kozak K."/>
            <person name="Martin S."/>
            <person name="Jiggins C."/>
            <person name="Moest M."/>
            <person name="Warren A I."/>
            <person name="Generalovic N T."/>
            <person name="Byers J.R.P. K."/>
            <person name="Montejo-Kovacevich G."/>
            <person name="Yen C E."/>
        </authorList>
    </citation>
    <scope>NUCLEOTIDE SEQUENCE [LARGE SCALE GENOMIC DNA]</scope>
</reference>
<keyword evidence="6 8" id="KW-0547">Nucleotide-binding</keyword>
<comment type="similarity">
    <text evidence="2 8">Belongs to the 5'-nucleotidase family.</text>
</comment>
<dbReference type="Gene3D" id="3.60.21.10">
    <property type="match status" value="1"/>
</dbReference>
<dbReference type="EMBL" id="LR899012">
    <property type="protein sequence ID" value="CAD7088574.1"/>
    <property type="molecule type" value="Genomic_DNA"/>
</dbReference>
<feature type="domain" description="5'-Nucleotidase C-terminal" evidence="10">
    <location>
        <begin position="352"/>
        <end position="528"/>
    </location>
</feature>
<dbReference type="AlphaFoldDB" id="A0A7R8UXV5"/>
<organism evidence="11 12">
    <name type="scientific">Hermetia illucens</name>
    <name type="common">Black soldier fly</name>
    <dbReference type="NCBI Taxonomy" id="343691"/>
    <lineage>
        <taxon>Eukaryota</taxon>
        <taxon>Metazoa</taxon>
        <taxon>Ecdysozoa</taxon>
        <taxon>Arthropoda</taxon>
        <taxon>Hexapoda</taxon>
        <taxon>Insecta</taxon>
        <taxon>Pterygota</taxon>
        <taxon>Neoptera</taxon>
        <taxon>Endopterygota</taxon>
        <taxon>Diptera</taxon>
        <taxon>Brachycera</taxon>
        <taxon>Stratiomyomorpha</taxon>
        <taxon>Stratiomyidae</taxon>
        <taxon>Hermetiinae</taxon>
        <taxon>Hermetia</taxon>
    </lineage>
</organism>
<feature type="chain" id="PRO_5031599174" description="5'-nucleotidase" evidence="8">
    <location>
        <begin position="25"/>
        <end position="561"/>
    </location>
</feature>
<feature type="domain" description="Calcineurin-like phosphoesterase" evidence="9">
    <location>
        <begin position="38"/>
        <end position="258"/>
    </location>
</feature>
<dbReference type="Proteomes" id="UP000594454">
    <property type="component" value="Chromosome 4"/>
</dbReference>
<evidence type="ECO:0000256" key="3">
    <source>
        <dbReference type="ARBA" id="ARBA00012643"/>
    </source>
</evidence>
<evidence type="ECO:0000256" key="5">
    <source>
        <dbReference type="ARBA" id="ARBA00022729"/>
    </source>
</evidence>
<keyword evidence="7 8" id="KW-0378">Hydrolase</keyword>
<dbReference type="EC" id="3.1.3.5" evidence="3"/>
<feature type="signal peptide" evidence="8">
    <location>
        <begin position="1"/>
        <end position="24"/>
    </location>
</feature>
<evidence type="ECO:0000256" key="7">
    <source>
        <dbReference type="ARBA" id="ARBA00022801"/>
    </source>
</evidence>
<dbReference type="FunFam" id="3.60.21.10:FF:000020">
    <property type="entry name" value="NT5E isoform 4"/>
    <property type="match status" value="1"/>
</dbReference>
<keyword evidence="4" id="KW-0479">Metal-binding</keyword>
<evidence type="ECO:0000256" key="6">
    <source>
        <dbReference type="ARBA" id="ARBA00022741"/>
    </source>
</evidence>
<dbReference type="GO" id="GO:0006196">
    <property type="term" value="P:AMP catabolic process"/>
    <property type="evidence" value="ECO:0007669"/>
    <property type="project" value="TreeGrafter"/>
</dbReference>
<dbReference type="PANTHER" id="PTHR11575:SF24">
    <property type="entry name" value="5'-NUCLEOTIDASE"/>
    <property type="match status" value="1"/>
</dbReference>
<evidence type="ECO:0000313" key="11">
    <source>
        <dbReference type="EMBL" id="CAD7088574.1"/>
    </source>
</evidence>
<dbReference type="InterPro" id="IPR036907">
    <property type="entry name" value="5'-Nucleotdase_C_sf"/>
</dbReference>
<dbReference type="SUPFAM" id="SSF56300">
    <property type="entry name" value="Metallo-dependent phosphatases"/>
    <property type="match status" value="1"/>
</dbReference>
<evidence type="ECO:0000256" key="4">
    <source>
        <dbReference type="ARBA" id="ARBA00022723"/>
    </source>
</evidence>
<keyword evidence="12" id="KW-1185">Reference proteome</keyword>
<sequence length="561" mass="62269">MTAFPTSITLIWAILLTTLQTVQPRIIPDTNGGFEFIILHNNDMHARFDQTGRNSVSCSPKDMQKGRCYGGFARTANVIRRYREQAKQPGGTPVLYLNAGDTYSGTSWFAIFKDKITSILLNALEPDAISLGNHEFDDGIEGLVPFIENARFPILAANLDLSKTPEMANLPRLQNSTILTVAGNRVGIVGYLTPQTKVLNRRNNIEYLTEIEAINRETEKLKAEGIDIIIALGHSGYDTDQEIARFCPDVDIVVGGHTNTFLYTGTPPDIEKPQGLYPTVIEQDNGKKVPVVQAYAFTKYLGYIKLKFDTNGTLLEWEGNPILLDSSVPQDQDILDILNIYRPNVTAAKTEVLGKSKVILDASRHACRKDECNLGNMVADSMIYARIKELEPTSYKFWTDAAIAFVQAGALRSSIERKPNSTITRNDILSVLPFGNALYVVKVPGHVIRTTLEYSATKYDLMESNGGYLQMAGVRVVYDMTKPLGERVISVEALCAECLIPEYRNLDDRKTYKIIISSFLLMGGDGHSIVDKENPLHEAIDMGITDTDAAAQYIRAKEPLE</sequence>
<evidence type="ECO:0000256" key="2">
    <source>
        <dbReference type="ARBA" id="ARBA00006654"/>
    </source>
</evidence>
<dbReference type="InterPro" id="IPR008334">
    <property type="entry name" value="5'-Nucleotdase_C"/>
</dbReference>
<dbReference type="GO" id="GO:0000166">
    <property type="term" value="F:nucleotide binding"/>
    <property type="evidence" value="ECO:0007669"/>
    <property type="project" value="UniProtKB-KW"/>
</dbReference>
<dbReference type="Pfam" id="PF02872">
    <property type="entry name" value="5_nucleotid_C"/>
    <property type="match status" value="1"/>
</dbReference>
<evidence type="ECO:0000313" key="12">
    <source>
        <dbReference type="Proteomes" id="UP000594454"/>
    </source>
</evidence>
<dbReference type="PROSITE" id="PS00786">
    <property type="entry name" value="5_NUCLEOTIDASE_2"/>
    <property type="match status" value="1"/>
</dbReference>
<dbReference type="GO" id="GO:0005886">
    <property type="term" value="C:plasma membrane"/>
    <property type="evidence" value="ECO:0007669"/>
    <property type="project" value="TreeGrafter"/>
</dbReference>
<keyword evidence="5 8" id="KW-0732">Signal</keyword>
<dbReference type="InterPro" id="IPR029052">
    <property type="entry name" value="Metallo-depent_PP-like"/>
</dbReference>
<accession>A0A7R8UXV5</accession>
<comment type="catalytic activity">
    <reaction evidence="1">
        <text>a ribonucleoside 5'-phosphate + H2O = a ribonucleoside + phosphate</text>
        <dbReference type="Rhea" id="RHEA:12484"/>
        <dbReference type="ChEBI" id="CHEBI:15377"/>
        <dbReference type="ChEBI" id="CHEBI:18254"/>
        <dbReference type="ChEBI" id="CHEBI:43474"/>
        <dbReference type="ChEBI" id="CHEBI:58043"/>
        <dbReference type="EC" id="3.1.3.5"/>
    </reaction>
</comment>
<dbReference type="OrthoDB" id="7722975at2759"/>
<evidence type="ECO:0000256" key="1">
    <source>
        <dbReference type="ARBA" id="ARBA00000815"/>
    </source>
</evidence>
<protein>
    <recommendedName>
        <fullName evidence="3">5'-nucleotidase</fullName>
        <ecNumber evidence="3">3.1.3.5</ecNumber>
    </recommendedName>
</protein>
<dbReference type="Pfam" id="PF00149">
    <property type="entry name" value="Metallophos"/>
    <property type="match status" value="1"/>
</dbReference>
<gene>
    <name evidence="11" type="ORF">HERILL_LOCUS11184</name>
</gene>
<evidence type="ECO:0000259" key="9">
    <source>
        <dbReference type="Pfam" id="PF00149"/>
    </source>
</evidence>
<dbReference type="Gene3D" id="3.90.780.10">
    <property type="entry name" value="5'-Nucleotidase, C-terminal domain"/>
    <property type="match status" value="1"/>
</dbReference>
<name>A0A7R8UXV5_HERIL</name>
<dbReference type="InParanoid" id="A0A7R8UXV5"/>
<dbReference type="PRINTS" id="PR01607">
    <property type="entry name" value="APYRASEFAMLY"/>
</dbReference>